<reference evidence="4 5" key="1">
    <citation type="submission" date="2024-01" db="EMBL/GenBank/DDBJ databases">
        <title>The genomes of 5 underutilized Papilionoideae crops provide insights into root nodulation and disease resistanc.</title>
        <authorList>
            <person name="Yuan L."/>
        </authorList>
    </citation>
    <scope>NUCLEOTIDE SEQUENCE [LARGE SCALE GENOMIC DNA]</scope>
    <source>
        <strain evidence="4">ZHUSHIDOU_FW_LH</strain>
        <tissue evidence="4">Leaf</tissue>
    </source>
</reference>
<feature type="compositionally biased region" description="Pro residues" evidence="2">
    <location>
        <begin position="82"/>
        <end position="92"/>
    </location>
</feature>
<feature type="domain" description="C2H2-type" evidence="3">
    <location>
        <begin position="30"/>
        <end position="57"/>
    </location>
</feature>
<accession>A0AAN9FJ31</accession>
<dbReference type="Proteomes" id="UP001372338">
    <property type="component" value="Unassembled WGS sequence"/>
</dbReference>
<organism evidence="4 5">
    <name type="scientific">Crotalaria pallida</name>
    <name type="common">Smooth rattlebox</name>
    <name type="synonym">Crotalaria striata</name>
    <dbReference type="NCBI Taxonomy" id="3830"/>
    <lineage>
        <taxon>Eukaryota</taxon>
        <taxon>Viridiplantae</taxon>
        <taxon>Streptophyta</taxon>
        <taxon>Embryophyta</taxon>
        <taxon>Tracheophyta</taxon>
        <taxon>Spermatophyta</taxon>
        <taxon>Magnoliopsida</taxon>
        <taxon>eudicotyledons</taxon>
        <taxon>Gunneridae</taxon>
        <taxon>Pentapetalae</taxon>
        <taxon>rosids</taxon>
        <taxon>fabids</taxon>
        <taxon>Fabales</taxon>
        <taxon>Fabaceae</taxon>
        <taxon>Papilionoideae</taxon>
        <taxon>50 kb inversion clade</taxon>
        <taxon>genistoids sensu lato</taxon>
        <taxon>core genistoids</taxon>
        <taxon>Crotalarieae</taxon>
        <taxon>Crotalaria</taxon>
    </lineage>
</organism>
<keyword evidence="1" id="KW-0862">Zinc</keyword>
<proteinExistence type="predicted"/>
<dbReference type="EMBL" id="JAYWIO010000003">
    <property type="protein sequence ID" value="KAK7277397.1"/>
    <property type="molecule type" value="Genomic_DNA"/>
</dbReference>
<evidence type="ECO:0000259" key="3">
    <source>
        <dbReference type="PROSITE" id="PS50157"/>
    </source>
</evidence>
<evidence type="ECO:0000313" key="4">
    <source>
        <dbReference type="EMBL" id="KAK7277397.1"/>
    </source>
</evidence>
<evidence type="ECO:0000256" key="2">
    <source>
        <dbReference type="SAM" id="MobiDB-lite"/>
    </source>
</evidence>
<evidence type="ECO:0000256" key="1">
    <source>
        <dbReference type="PROSITE-ProRule" id="PRU00042"/>
    </source>
</evidence>
<dbReference type="PROSITE" id="PS50157">
    <property type="entry name" value="ZINC_FINGER_C2H2_2"/>
    <property type="match status" value="1"/>
</dbReference>
<gene>
    <name evidence="4" type="ORF">RIF29_18548</name>
</gene>
<dbReference type="AlphaFoldDB" id="A0AAN9FJ31"/>
<keyword evidence="5" id="KW-1185">Reference proteome</keyword>
<sequence>MASNFYNLRRNVLNSAHQPANNNTDPSHAHACRLCKKVFRSTQDLLAHIDSHMAQEESAIRRLHSSNYVNNSSERKSIASPLFPPSIAPPMPNQLLQGNNFADNNNNKSNILFQSPPSSQSMVMPTQLRRNSFFSGSLQVGSSSTPTPIRQMLLSPHQVVNLSYAGNNNNNKNSATSEIGQLSISQSNKRRLAAAAAEGVSPSDGTRSFIVQLEKPIKKIDFIDLVSMDDDNSDEEPLNLALKL</sequence>
<feature type="compositionally biased region" description="Low complexity" evidence="2">
    <location>
        <begin position="99"/>
        <end position="121"/>
    </location>
</feature>
<keyword evidence="1" id="KW-0863">Zinc-finger</keyword>
<name>A0AAN9FJ31_CROPI</name>
<feature type="region of interest" description="Disordered" evidence="2">
    <location>
        <begin position="80"/>
        <end position="122"/>
    </location>
</feature>
<comment type="caution">
    <text evidence="4">The sequence shown here is derived from an EMBL/GenBank/DDBJ whole genome shotgun (WGS) entry which is preliminary data.</text>
</comment>
<keyword evidence="1" id="KW-0479">Metal-binding</keyword>
<dbReference type="PROSITE" id="PS00028">
    <property type="entry name" value="ZINC_FINGER_C2H2_1"/>
    <property type="match status" value="1"/>
</dbReference>
<protein>
    <recommendedName>
        <fullName evidence="3">C2H2-type domain-containing protein</fullName>
    </recommendedName>
</protein>
<dbReference type="InterPro" id="IPR013087">
    <property type="entry name" value="Znf_C2H2_type"/>
</dbReference>
<dbReference type="GO" id="GO:0008270">
    <property type="term" value="F:zinc ion binding"/>
    <property type="evidence" value="ECO:0007669"/>
    <property type="project" value="UniProtKB-KW"/>
</dbReference>
<evidence type="ECO:0000313" key="5">
    <source>
        <dbReference type="Proteomes" id="UP001372338"/>
    </source>
</evidence>